<protein>
    <recommendedName>
        <fullName evidence="3">Alkyl hydroperoxide reductase subunit C/ Thiol specific antioxidant domain-containing protein</fullName>
    </recommendedName>
</protein>
<dbReference type="RefSeq" id="XP_009046399.1">
    <property type="nucleotide sequence ID" value="XM_009048151.1"/>
</dbReference>
<dbReference type="GeneID" id="20230674"/>
<evidence type="ECO:0000313" key="1">
    <source>
        <dbReference type="EMBL" id="ESP02929.1"/>
    </source>
</evidence>
<dbReference type="KEGG" id="lgi:LOTGIDRAFT_111068"/>
<accession>V4AFY3</accession>
<dbReference type="CTD" id="20230674"/>
<feature type="non-terminal residue" evidence="1">
    <location>
        <position position="1"/>
    </location>
</feature>
<sequence length="95" mass="10918">QVYRAFGLNRSVSKVWSISCMIYYGEQMAQGRDLPKPYQHIHDDPIQMGGDFIIDKEGKMKLVYCSKASNDRPNVEHVLRTLQVLLIFISLSLKS</sequence>
<dbReference type="STRING" id="225164.V4AFY3"/>
<gene>
    <name evidence="1" type="ORF">LOTGIDRAFT_111068</name>
</gene>
<dbReference type="OrthoDB" id="40334at2759"/>
<dbReference type="HOGENOM" id="CLU_2378711_0_0_1"/>
<dbReference type="AlphaFoldDB" id="V4AFY3"/>
<evidence type="ECO:0000313" key="2">
    <source>
        <dbReference type="Proteomes" id="UP000030746"/>
    </source>
</evidence>
<keyword evidence="2" id="KW-1185">Reference proteome</keyword>
<dbReference type="OMA" id="YSEYPIS"/>
<reference evidence="1 2" key="1">
    <citation type="journal article" date="2013" name="Nature">
        <title>Insights into bilaterian evolution from three spiralian genomes.</title>
        <authorList>
            <person name="Simakov O."/>
            <person name="Marletaz F."/>
            <person name="Cho S.J."/>
            <person name="Edsinger-Gonzales E."/>
            <person name="Havlak P."/>
            <person name="Hellsten U."/>
            <person name="Kuo D.H."/>
            <person name="Larsson T."/>
            <person name="Lv J."/>
            <person name="Arendt D."/>
            <person name="Savage R."/>
            <person name="Osoegawa K."/>
            <person name="de Jong P."/>
            <person name="Grimwood J."/>
            <person name="Chapman J.A."/>
            <person name="Shapiro H."/>
            <person name="Aerts A."/>
            <person name="Otillar R.P."/>
            <person name="Terry A.Y."/>
            <person name="Boore J.L."/>
            <person name="Grigoriev I.V."/>
            <person name="Lindberg D.R."/>
            <person name="Seaver E.C."/>
            <person name="Weisblat D.A."/>
            <person name="Putnam N.H."/>
            <person name="Rokhsar D.S."/>
        </authorList>
    </citation>
    <scope>NUCLEOTIDE SEQUENCE [LARGE SCALE GENOMIC DNA]</scope>
</reference>
<dbReference type="Proteomes" id="UP000030746">
    <property type="component" value="Unassembled WGS sequence"/>
</dbReference>
<organism evidence="1 2">
    <name type="scientific">Lottia gigantea</name>
    <name type="common">Giant owl limpet</name>
    <dbReference type="NCBI Taxonomy" id="225164"/>
    <lineage>
        <taxon>Eukaryota</taxon>
        <taxon>Metazoa</taxon>
        <taxon>Spiralia</taxon>
        <taxon>Lophotrochozoa</taxon>
        <taxon>Mollusca</taxon>
        <taxon>Gastropoda</taxon>
        <taxon>Patellogastropoda</taxon>
        <taxon>Lottioidea</taxon>
        <taxon>Lottiidae</taxon>
        <taxon>Lottia</taxon>
    </lineage>
</organism>
<dbReference type="EMBL" id="KB200129">
    <property type="protein sequence ID" value="ESP02929.1"/>
    <property type="molecule type" value="Genomic_DNA"/>
</dbReference>
<evidence type="ECO:0008006" key="3">
    <source>
        <dbReference type="Google" id="ProtNLM"/>
    </source>
</evidence>
<proteinExistence type="predicted"/>
<name>V4AFY3_LOTGI</name>